<gene>
    <name evidence="1" type="ORF">Fot_33759</name>
</gene>
<evidence type="ECO:0000313" key="1">
    <source>
        <dbReference type="EMBL" id="KAL2510112.1"/>
    </source>
</evidence>
<protein>
    <submittedName>
        <fullName evidence="1">RING/U-box superfamily protein</fullName>
    </submittedName>
</protein>
<organism evidence="1 2">
    <name type="scientific">Forsythia ovata</name>
    <dbReference type="NCBI Taxonomy" id="205694"/>
    <lineage>
        <taxon>Eukaryota</taxon>
        <taxon>Viridiplantae</taxon>
        <taxon>Streptophyta</taxon>
        <taxon>Embryophyta</taxon>
        <taxon>Tracheophyta</taxon>
        <taxon>Spermatophyta</taxon>
        <taxon>Magnoliopsida</taxon>
        <taxon>eudicotyledons</taxon>
        <taxon>Gunneridae</taxon>
        <taxon>Pentapetalae</taxon>
        <taxon>asterids</taxon>
        <taxon>lamiids</taxon>
        <taxon>Lamiales</taxon>
        <taxon>Oleaceae</taxon>
        <taxon>Forsythieae</taxon>
        <taxon>Forsythia</taxon>
    </lineage>
</organism>
<accession>A0ABD1TBM5</accession>
<comment type="caution">
    <text evidence="1">The sequence shown here is derived from an EMBL/GenBank/DDBJ whole genome shotgun (WGS) entry which is preliminary data.</text>
</comment>
<sequence length="112" mass="12049">MPVAGVLSCSHAFHAECLEQTTSKAYGLSKPWSCAQSGNCVEGALHTPAHNTLLSLNRNRFRKNIFLKGNLGLEFPGKLRKSGPYSSELLIRSVERGVSGSAWTTTEGSGLK</sequence>
<keyword evidence="2" id="KW-1185">Reference proteome</keyword>
<reference evidence="2" key="1">
    <citation type="submission" date="2024-07" db="EMBL/GenBank/DDBJ databases">
        <title>Two chromosome-level genome assemblies of Korean endemic species Abeliophyllum distichum and Forsythia ovata (Oleaceae).</title>
        <authorList>
            <person name="Jang H."/>
        </authorList>
    </citation>
    <scope>NUCLEOTIDE SEQUENCE [LARGE SCALE GENOMIC DNA]</scope>
</reference>
<dbReference type="AlphaFoldDB" id="A0ABD1TBM5"/>
<proteinExistence type="predicted"/>
<dbReference type="EMBL" id="JBFOLJ010000009">
    <property type="protein sequence ID" value="KAL2510112.1"/>
    <property type="molecule type" value="Genomic_DNA"/>
</dbReference>
<evidence type="ECO:0000313" key="2">
    <source>
        <dbReference type="Proteomes" id="UP001604277"/>
    </source>
</evidence>
<dbReference type="Proteomes" id="UP001604277">
    <property type="component" value="Unassembled WGS sequence"/>
</dbReference>
<name>A0ABD1TBM5_9LAMI</name>